<evidence type="ECO:0000313" key="11">
    <source>
        <dbReference type="EMBL" id="VDO49790.1"/>
    </source>
</evidence>
<name>A0A183LAZ6_9TREM</name>
<evidence type="ECO:0000256" key="2">
    <source>
        <dbReference type="ARBA" id="ARBA00006899"/>
    </source>
</evidence>
<dbReference type="PANTHER" id="PTHR31576:SF2">
    <property type="entry name" value="TATA BOX-BINDING PROTEIN-ASSOCIATED FACTOR RNA POLYMERASE I SUBUNIT B"/>
    <property type="match status" value="1"/>
</dbReference>
<feature type="compositionally biased region" description="Basic and acidic residues" evidence="10">
    <location>
        <begin position="323"/>
        <end position="334"/>
    </location>
</feature>
<evidence type="ECO:0000256" key="8">
    <source>
        <dbReference type="ARBA" id="ARBA00023163"/>
    </source>
</evidence>
<evidence type="ECO:0000256" key="4">
    <source>
        <dbReference type="ARBA" id="ARBA00022771"/>
    </source>
</evidence>
<reference evidence="11 12" key="1">
    <citation type="submission" date="2018-11" db="EMBL/GenBank/DDBJ databases">
        <authorList>
            <consortium name="Pathogen Informatics"/>
        </authorList>
    </citation>
    <scope>NUCLEOTIDE SEQUENCE [LARGE SCALE GENOMIC DNA]</scope>
    <source>
        <strain evidence="11 12">Zambia</strain>
    </source>
</reference>
<dbReference type="GO" id="GO:0070860">
    <property type="term" value="C:RNA polymerase I core factor complex"/>
    <property type="evidence" value="ECO:0007669"/>
    <property type="project" value="InterPro"/>
</dbReference>
<keyword evidence="7" id="KW-0238">DNA-binding</keyword>
<evidence type="ECO:0000256" key="3">
    <source>
        <dbReference type="ARBA" id="ARBA00022723"/>
    </source>
</evidence>
<keyword evidence="12" id="KW-1185">Reference proteome</keyword>
<evidence type="ECO:0000256" key="5">
    <source>
        <dbReference type="ARBA" id="ARBA00022833"/>
    </source>
</evidence>
<dbReference type="InterPro" id="IPR048538">
    <property type="entry name" value="Rrn7_cyclin_C"/>
</dbReference>
<feature type="region of interest" description="Disordered" evidence="10">
    <location>
        <begin position="277"/>
        <end position="334"/>
    </location>
</feature>
<keyword evidence="6" id="KW-0805">Transcription regulation</keyword>
<evidence type="ECO:0000313" key="12">
    <source>
        <dbReference type="Proteomes" id="UP000277204"/>
    </source>
</evidence>
<dbReference type="Pfam" id="PF20645">
    <property type="entry name" value="Rrn7_cyclin_C"/>
    <property type="match status" value="1"/>
</dbReference>
<comment type="subcellular location">
    <subcellularLocation>
        <location evidence="1">Nucleus</location>
        <location evidence="1">Nucleolus</location>
    </subcellularLocation>
</comment>
<comment type="similarity">
    <text evidence="2">Belongs to the RRN7/TAF1B family.</text>
</comment>
<keyword evidence="3" id="KW-0479">Metal-binding</keyword>
<dbReference type="GO" id="GO:0001164">
    <property type="term" value="F:RNA polymerase I core promoter sequence-specific DNA binding"/>
    <property type="evidence" value="ECO:0007669"/>
    <property type="project" value="InterPro"/>
</dbReference>
<gene>
    <name evidence="11" type="ORF">SMRZ_LOCUS971</name>
</gene>
<dbReference type="Pfam" id="PF08271">
    <property type="entry name" value="Zn_Ribbon_TF"/>
    <property type="match status" value="1"/>
</dbReference>
<evidence type="ECO:0000256" key="10">
    <source>
        <dbReference type="SAM" id="MobiDB-lite"/>
    </source>
</evidence>
<dbReference type="SUPFAM" id="SSF57783">
    <property type="entry name" value="Zinc beta-ribbon"/>
    <property type="match status" value="1"/>
</dbReference>
<dbReference type="GO" id="GO:0042790">
    <property type="term" value="P:nucleolar large rRNA transcription by RNA polymerase I"/>
    <property type="evidence" value="ECO:0007669"/>
    <property type="project" value="TreeGrafter"/>
</dbReference>
<keyword evidence="8" id="KW-0804">Transcription</keyword>
<evidence type="ECO:0000256" key="9">
    <source>
        <dbReference type="ARBA" id="ARBA00023242"/>
    </source>
</evidence>
<sequence length="1013" mass="115924">MSCPICENRQLIEDENTGQLICSECGTATGVYRGVTQVCYFLEKSSQDFSETRGLRVIQKTELIGSQSNQAATDNIADASRFVKVESDSTHDQNMNFVCREDLLNTLDDDLFSTNEVSFTNPMQKEKCFESHRPWRLSEPFTFIMRRQANCLAKELNLSVEQKVSFCDTVWDIWLHYLSITGELGSDAWVNAALLLANSLSEVLESKMIPEEDKPTNKILRKHKTSDHCYMTTQREHESELIKTRLSQFQWVGWGLLYEPEEGREITNILHLSRKKKASKKVDKSKKSKRRGRKRKDCSESDSSESVFSDKNPDDDAQSVHSSDLRNPDVHDSDLSYQPKAVESELFPNNNWTQEIPPQHFAKQLSQLRPIGHLLWRGQIEGGFHCRVLMEYNVAILFIACLTTCPVRNAVNPLFSSHFINPDFPNNPCALTTMITLKDLQDLCINHRLPFISVQSLFPPGAFCIRDQSLLSLIRRHRPPEINHLAYATARMREFIGLNHFPKYPLSWLVHRHITALGLPVVMHEFVRPLLERLQQECIHVDKYIYRSLLSSIPWPRVVRPEVFAMALVVILLRLVFKFDDTFEHRLSSVAKALELFPNRPVKSGQTSDISLYDRPFVWISWVQYIDSRFHPSHKLNLHLLKSDQNPYSNARVHESNQPLVMTANQGSELLNLDTASDFLGSTEFKIGRDIGWNEKSMKKIKIADVSSTILLLNSYASVKLLLSQPLRNLFESCQVVDLTDSTLTTQNQCTHRHQMVVGNFTSDSSTNSKKTTTYKSLLLSDYEQDGLLSPFLNTQLNFLYNEDIDVNDYIPNSFNDHQTLTDSYGFNECTIREWWSDLISQRSDYYSICIGEWSSNSSSKSQWKNRNRSKQPLILPKPVEEFIAKHDESLSRALGHDELVHAKQNDKDNSLTKESNNLNASQILEAEKPVCLHCSDPSRSMKWLVDICAMICGASNIKSLLTEIECLERLLKWHAKASCSHSVSGNDPRQVDYALLSFFDLNVDICEVSGNS</sequence>
<dbReference type="Gene3D" id="2.20.25.10">
    <property type="match status" value="1"/>
</dbReference>
<proteinExistence type="inferred from homology"/>
<protein>
    <submittedName>
        <fullName evidence="11">Uncharacterized protein</fullName>
    </submittedName>
</protein>
<dbReference type="InterPro" id="IPR013137">
    <property type="entry name" value="Znf_TFIIB"/>
</dbReference>
<evidence type="ECO:0000256" key="6">
    <source>
        <dbReference type="ARBA" id="ARBA00023015"/>
    </source>
</evidence>
<evidence type="ECO:0000256" key="7">
    <source>
        <dbReference type="ARBA" id="ARBA00023125"/>
    </source>
</evidence>
<keyword evidence="9" id="KW-0539">Nucleus</keyword>
<dbReference type="EMBL" id="UZAI01000196">
    <property type="protein sequence ID" value="VDO49790.1"/>
    <property type="molecule type" value="Genomic_DNA"/>
</dbReference>
<keyword evidence="5" id="KW-0862">Zinc</keyword>
<keyword evidence="4" id="KW-0863">Zinc-finger</keyword>
<evidence type="ECO:0000256" key="1">
    <source>
        <dbReference type="ARBA" id="ARBA00004604"/>
    </source>
</evidence>
<organism evidence="11 12">
    <name type="scientific">Schistosoma margrebowiei</name>
    <dbReference type="NCBI Taxonomy" id="48269"/>
    <lineage>
        <taxon>Eukaryota</taxon>
        <taxon>Metazoa</taxon>
        <taxon>Spiralia</taxon>
        <taxon>Lophotrochozoa</taxon>
        <taxon>Platyhelminthes</taxon>
        <taxon>Trematoda</taxon>
        <taxon>Digenea</taxon>
        <taxon>Strigeidida</taxon>
        <taxon>Schistosomatoidea</taxon>
        <taxon>Schistosomatidae</taxon>
        <taxon>Schistosoma</taxon>
    </lineage>
</organism>
<dbReference type="AlphaFoldDB" id="A0A183LAZ6"/>
<dbReference type="PANTHER" id="PTHR31576">
    <property type="entry name" value="TATA BOX-BINDING PROTEIN-ASSOCIATED FACTOR RNA POLYMERASE I SUBUNIT B"/>
    <property type="match status" value="1"/>
</dbReference>
<dbReference type="Proteomes" id="UP000277204">
    <property type="component" value="Unassembled WGS sequence"/>
</dbReference>
<dbReference type="GO" id="GO:0008270">
    <property type="term" value="F:zinc ion binding"/>
    <property type="evidence" value="ECO:0007669"/>
    <property type="project" value="UniProtKB-KW"/>
</dbReference>
<accession>A0A183LAZ6</accession>
<dbReference type="InterPro" id="IPR033599">
    <property type="entry name" value="TAF1B/Rrn7"/>
</dbReference>
<feature type="compositionally biased region" description="Basic residues" evidence="10">
    <location>
        <begin position="277"/>
        <end position="296"/>
    </location>
</feature>
<dbReference type="PROSITE" id="PS51134">
    <property type="entry name" value="ZF_TFIIB"/>
    <property type="match status" value="1"/>
</dbReference>